<dbReference type="AlphaFoldDB" id="A0AAX3Z5N7"/>
<evidence type="ECO:0000313" key="1">
    <source>
        <dbReference type="EMBL" id="WMB12398.1"/>
    </source>
</evidence>
<reference evidence="1" key="1">
    <citation type="journal article" date="2023" name="J. Antimicrob. Chemother.">
        <title>Emergence of OXA-48-producing Enterobacter hormaechei in a Swiss companion animal clinic and their genetic relationship to clinical human isolates.</title>
        <authorList>
            <person name="Dona V."/>
            <person name="Nordmann P."/>
            <person name="Kittl S."/>
            <person name="Schuller S."/>
            <person name="Bouvier M."/>
            <person name="Poirel L."/>
            <person name="Endimiani A."/>
            <person name="Perreten V."/>
        </authorList>
    </citation>
    <scope>NUCLEOTIDE SEQUENCE</scope>
    <source>
        <strain evidence="1">Ehh_25</strain>
    </source>
</reference>
<gene>
    <name evidence="1" type="ORF">QPR60_06020</name>
</gene>
<dbReference type="EMBL" id="CP126746">
    <property type="protein sequence ID" value="WMB12398.1"/>
    <property type="molecule type" value="Genomic_DNA"/>
</dbReference>
<proteinExistence type="predicted"/>
<evidence type="ECO:0000313" key="2">
    <source>
        <dbReference type="Proteomes" id="UP001229386"/>
    </source>
</evidence>
<accession>A0AAX3Z5N7</accession>
<dbReference type="Proteomes" id="UP001229386">
    <property type="component" value="Chromosome"/>
</dbReference>
<name>A0AAX3Z5N7_9ENTR</name>
<dbReference type="RefSeq" id="WP_306675624.1">
    <property type="nucleotide sequence ID" value="NZ_CP126746.1"/>
</dbReference>
<protein>
    <submittedName>
        <fullName evidence="1">Uncharacterized protein</fullName>
    </submittedName>
</protein>
<sequence length="157" mass="18468">MHVFKYRFLNQVRVRTDLTVDVRLGLVNSRDISLTGQAIVGRVDGITTVVRDCRLRRQERKHLAHHFKDRAQDVVDNALWLVEYLDVVQLAQLKRQLIIVTQLYAIADNQQVTVESSVIGRQPVIKKGAVWHPTTQLRRSWKIRYLNQRHIRKTPLW</sequence>
<organism evidence="1 2">
    <name type="scientific">Enterobacter hormaechei</name>
    <dbReference type="NCBI Taxonomy" id="158836"/>
    <lineage>
        <taxon>Bacteria</taxon>
        <taxon>Pseudomonadati</taxon>
        <taxon>Pseudomonadota</taxon>
        <taxon>Gammaproteobacteria</taxon>
        <taxon>Enterobacterales</taxon>
        <taxon>Enterobacteriaceae</taxon>
        <taxon>Enterobacter</taxon>
        <taxon>Enterobacter cloacae complex</taxon>
    </lineage>
</organism>